<dbReference type="Proteomes" id="UP000811246">
    <property type="component" value="Chromosome 7"/>
</dbReference>
<proteinExistence type="predicted"/>
<feature type="compositionally biased region" description="Basic and acidic residues" evidence="1">
    <location>
        <begin position="137"/>
        <end position="148"/>
    </location>
</feature>
<gene>
    <name evidence="2" type="ORF">CIPAW_07G147300</name>
    <name evidence="3" type="ORF">I3842_07G150800</name>
</gene>
<evidence type="ECO:0000313" key="4">
    <source>
        <dbReference type="Proteomes" id="UP000811609"/>
    </source>
</evidence>
<sequence length="244" mass="26969">MDAVMVPYSSMDRSISRSPYKQIKTPRKSARAFNSKTSENLVPTNIYGDLLHHYHPPPPPPPPPSLSSSYPLSASIFSHPFRQHHHQQQPPLLPLPAPITHQSLPSRARGLISCPPSTRKTNKRRDQSLAPKKPKPSKREDPKQDLTKTRQAISECLIIASNKQLGPDPSDLPRDVSRVLGKTPDKVAIEELEEFSGTVFSLAPPPSSLPLPKFSLRPKLCCNAEAAGIDAGATDSLRRLLRLR</sequence>
<dbReference type="Proteomes" id="UP000811609">
    <property type="component" value="Chromosome 7"/>
</dbReference>
<dbReference type="AlphaFoldDB" id="A0A8T1Q5J6"/>
<feature type="region of interest" description="Disordered" evidence="1">
    <location>
        <begin position="1"/>
        <end position="148"/>
    </location>
</feature>
<feature type="compositionally biased region" description="Pro residues" evidence="1">
    <location>
        <begin position="56"/>
        <end position="65"/>
    </location>
</feature>
<comment type="caution">
    <text evidence="2">The sequence shown here is derived from an EMBL/GenBank/DDBJ whole genome shotgun (WGS) entry which is preliminary data.</text>
</comment>
<evidence type="ECO:0000313" key="2">
    <source>
        <dbReference type="EMBL" id="KAG6648430.1"/>
    </source>
</evidence>
<protein>
    <submittedName>
        <fullName evidence="2">Uncharacterized protein</fullName>
    </submittedName>
</protein>
<dbReference type="OrthoDB" id="1939477at2759"/>
<dbReference type="PANTHER" id="PTHR33670">
    <property type="entry name" value="SPLICING FACTOR, PROLINE- AND GLUTAMINE-RICH-LIKE"/>
    <property type="match status" value="1"/>
</dbReference>
<keyword evidence="4" id="KW-1185">Reference proteome</keyword>
<accession>A0A8T1Q5J6</accession>
<reference evidence="2" key="1">
    <citation type="submission" date="2020-12" db="EMBL/GenBank/DDBJ databases">
        <title>WGS assembly of Carya illinoinensis cv. Pawnee.</title>
        <authorList>
            <person name="Platts A."/>
            <person name="Shu S."/>
            <person name="Wright S."/>
            <person name="Barry K."/>
            <person name="Edger P."/>
            <person name="Pires J.C."/>
            <person name="Schmutz J."/>
        </authorList>
    </citation>
    <scope>NUCLEOTIDE SEQUENCE</scope>
    <source>
        <tissue evidence="2">Leaf</tissue>
    </source>
</reference>
<evidence type="ECO:0000313" key="3">
    <source>
        <dbReference type="EMBL" id="KAG6704796.1"/>
    </source>
</evidence>
<reference evidence="3" key="2">
    <citation type="submission" date="2021-01" db="EMBL/GenBank/DDBJ databases">
        <authorList>
            <person name="Lovell J.T."/>
            <person name="Bentley N."/>
            <person name="Bhattarai G."/>
            <person name="Jenkins J.W."/>
            <person name="Sreedasyam A."/>
            <person name="Alarcon Y."/>
            <person name="Bock C."/>
            <person name="Boston L."/>
            <person name="Carlson J."/>
            <person name="Cervantes K."/>
            <person name="Clermont K."/>
            <person name="Krom N."/>
            <person name="Kubenka K."/>
            <person name="Mamidi S."/>
            <person name="Mattison C."/>
            <person name="Monteros M."/>
            <person name="Pisani C."/>
            <person name="Plott C."/>
            <person name="Rajasekar S."/>
            <person name="Rhein H.S."/>
            <person name="Rohla C."/>
            <person name="Song M."/>
            <person name="Hilaire R.S."/>
            <person name="Shu S."/>
            <person name="Wells L."/>
            <person name="Wang X."/>
            <person name="Webber J."/>
            <person name="Heerema R.J."/>
            <person name="Klein P."/>
            <person name="Conner P."/>
            <person name="Grauke L."/>
            <person name="Grimwood J."/>
            <person name="Schmutz J."/>
            <person name="Randall J.J."/>
        </authorList>
    </citation>
    <scope>NUCLEOTIDE SEQUENCE</scope>
    <source>
        <tissue evidence="3">Leaf</tissue>
    </source>
</reference>
<dbReference type="PANTHER" id="PTHR33670:SF14">
    <property type="entry name" value="T20H2.15 PROTEIN"/>
    <property type="match status" value="1"/>
</dbReference>
<name>A0A8T1Q5J6_CARIL</name>
<dbReference type="EMBL" id="CM031815">
    <property type="protein sequence ID" value="KAG6648430.1"/>
    <property type="molecule type" value="Genomic_DNA"/>
</dbReference>
<dbReference type="EMBL" id="CM031831">
    <property type="protein sequence ID" value="KAG6704796.1"/>
    <property type="molecule type" value="Genomic_DNA"/>
</dbReference>
<evidence type="ECO:0000256" key="1">
    <source>
        <dbReference type="SAM" id="MobiDB-lite"/>
    </source>
</evidence>
<organism evidence="2 4">
    <name type="scientific">Carya illinoinensis</name>
    <name type="common">Pecan</name>
    <dbReference type="NCBI Taxonomy" id="32201"/>
    <lineage>
        <taxon>Eukaryota</taxon>
        <taxon>Viridiplantae</taxon>
        <taxon>Streptophyta</taxon>
        <taxon>Embryophyta</taxon>
        <taxon>Tracheophyta</taxon>
        <taxon>Spermatophyta</taxon>
        <taxon>Magnoliopsida</taxon>
        <taxon>eudicotyledons</taxon>
        <taxon>Gunneridae</taxon>
        <taxon>Pentapetalae</taxon>
        <taxon>rosids</taxon>
        <taxon>fabids</taxon>
        <taxon>Fagales</taxon>
        <taxon>Juglandaceae</taxon>
        <taxon>Carya</taxon>
    </lineage>
</organism>
<feature type="compositionally biased region" description="Polar residues" evidence="1">
    <location>
        <begin position="32"/>
        <end position="43"/>
    </location>
</feature>